<sequence length="1034" mass="116454">MEDNNIQDSCCNSKYASIRQMDKLDEMLGRRFPFYPRTVIQAVHDGRTGASLEAILAQYNNIYVQYQGTAGRTRNIVPKEMRRKGIIISYVDMQGNAITEKCVNDAQRDNFHWGLDVNWVRVDELTLSGDISVSVKGTWVINGEDTGIAALGPKGDNGLTPWLKTIDNKLHFSYDNETWEVCSDYIAAYFRFQDNKFQISRDNKTWSDLSGEVTNSLSIKAYVTDKSQYPNPKQGDMIMVGPTYADDDTEHTKPIYHLNIYNAGGWVDHGPFQSINAGVVQELGDSETEVVSQKTISFNIPYDISLYHTNIDGTNKFTLSDAIYNIPTSIRRHGSEIRFISKSTDRYETWKFIANNEITNSEWNKAGNWVKITTDFDISVTGNLNAINSHVLTISDLERYYWENVDGKAVFSRSNPNIPLYSSIIKCKTGDKFYLQNNGEGNAKNWFKTSTDLNILEESEAVKDSFIIEMEEDGYLIVNHNQNNVNTLFFLLKIKNTENLFVEKGVELQTILTSNCFLKDYYFILENGKTLFCRHNIPGEISTILFEAKKDTAIYSKSCGFSRGIPLIVLDRDRNVIYSEPNDDNRRATYYKMPEDGYIIVNNADGTIPDKYIRVLDDKPFYTIDDFNKGYWEVNPTVGFINTWSNPNLNILNTCIPCKKGDKFRISTYGWQAARPYYITDNSKNVLETGPMVSSLFQSEIEITQDNATFLVVNYREFPNAGKVFVERLDTVYTNRNVKYITCLGDSLTVGYQSGVTTSYPEVLNSALGNNWKIINGGYDADSIEMILGRQGSNVLLNKNQIVLPADGSGVQIGTLGDSGIISALTPNNSLPLQRWAFKDITRGLITPVMVNNVPCNLLFTGTSYNDNNGRYMMSLVTPQSTPVTIPANSVVSTALRTGVDSDVLVIWMGTNGLTVGGSFTPEQLVDYHNMAINYAATKKNIIIGLHTGDLNSRKTQEEAMQKAFGLRYINLRKYMVEQGLVDAGLEPTQEDTEFINQGKCPPQLLMDGTHFTTIGYTLVGKLVYQRGVSLGYW</sequence>
<proteinExistence type="predicted"/>
<gene>
    <name evidence="1" type="ORF">BHV80_11105</name>
</gene>
<dbReference type="RefSeq" id="WP_373259569.1">
    <property type="nucleotide sequence ID" value="NZ_CAXTGH010000003.1"/>
</dbReference>
<evidence type="ECO:0000313" key="1">
    <source>
        <dbReference type="EMBL" id="OKZ46142.1"/>
    </source>
</evidence>
<dbReference type="SUPFAM" id="SSF52266">
    <property type="entry name" value="SGNH hydrolase"/>
    <property type="match status" value="2"/>
</dbReference>
<accession>A0A1Q6IZF9</accession>
<name>A0A1Q6IZF9_PHOVU</name>
<dbReference type="AlphaFoldDB" id="A0A1Q6IZF9"/>
<dbReference type="Gene3D" id="3.40.50.1110">
    <property type="entry name" value="SGNH hydrolase"/>
    <property type="match status" value="1"/>
</dbReference>
<evidence type="ECO:0000313" key="2">
    <source>
        <dbReference type="Proteomes" id="UP000186631"/>
    </source>
</evidence>
<comment type="caution">
    <text evidence="1">The sequence shown here is derived from an EMBL/GenBank/DDBJ whole genome shotgun (WGS) entry which is preliminary data.</text>
</comment>
<dbReference type="GO" id="GO:0016788">
    <property type="term" value="F:hydrolase activity, acting on ester bonds"/>
    <property type="evidence" value="ECO:0007669"/>
    <property type="project" value="UniProtKB-ARBA"/>
</dbReference>
<organism evidence="1 2">
    <name type="scientific">Phocaeicola vulgatus</name>
    <name type="common">Bacteroides vulgatus</name>
    <dbReference type="NCBI Taxonomy" id="821"/>
    <lineage>
        <taxon>Bacteria</taxon>
        <taxon>Pseudomonadati</taxon>
        <taxon>Bacteroidota</taxon>
        <taxon>Bacteroidia</taxon>
        <taxon>Bacteroidales</taxon>
        <taxon>Bacteroidaceae</taxon>
        <taxon>Phocaeicola</taxon>
    </lineage>
</organism>
<dbReference type="EMBL" id="MNQV01000204">
    <property type="protein sequence ID" value="OKZ46142.1"/>
    <property type="molecule type" value="Genomic_DNA"/>
</dbReference>
<reference evidence="1 2" key="1">
    <citation type="journal article" date="2016" name="Nat. Biotechnol.">
        <title>Measurement of bacterial replication rates in microbial communities.</title>
        <authorList>
            <person name="Brown C.T."/>
            <person name="Olm M.R."/>
            <person name="Thomas B.C."/>
            <person name="Banfield J.F."/>
        </authorList>
    </citation>
    <scope>NUCLEOTIDE SEQUENCE [LARGE SCALE GENOMIC DNA]</scope>
    <source>
        <strain evidence="1">42_262</strain>
    </source>
</reference>
<protein>
    <submittedName>
        <fullName evidence="1">Uncharacterized protein</fullName>
    </submittedName>
</protein>
<dbReference type="Proteomes" id="UP000186631">
    <property type="component" value="Unassembled WGS sequence"/>
</dbReference>
<dbReference type="InterPro" id="IPR036514">
    <property type="entry name" value="SGNH_hydro_sf"/>
</dbReference>